<dbReference type="Pfam" id="PF06812">
    <property type="entry name" value="ImpA_N"/>
    <property type="match status" value="1"/>
</dbReference>
<dbReference type="KEGG" id="elut:CKA38_12940"/>
<evidence type="ECO:0000256" key="1">
    <source>
        <dbReference type="SAM" id="MobiDB-lite"/>
    </source>
</evidence>
<gene>
    <name evidence="3" type="ORF">CKA38_12940</name>
</gene>
<reference evidence="3 4" key="1">
    <citation type="journal article" date="2018" name="Syst. Appl. Microbiol.">
        <title>Ereboglobus luteus gen. nov. sp. nov. from cockroach guts, and new insights into the oxygen relationship of the genera Opitutus and Didymococcus (Verrucomicrobia: Opitutaceae).</title>
        <authorList>
            <person name="Tegtmeier D."/>
            <person name="Belitz A."/>
            <person name="Radek R."/>
            <person name="Heimerl T."/>
            <person name="Brune A."/>
        </authorList>
    </citation>
    <scope>NUCLEOTIDE SEQUENCE [LARGE SCALE GENOMIC DNA]</scope>
    <source>
        <strain evidence="3 4">Ho45</strain>
    </source>
</reference>
<accession>A0A2U8E521</accession>
<dbReference type="InterPro" id="IPR010657">
    <property type="entry name" value="ImpA_N"/>
</dbReference>
<sequence length="345" mass="36981">MNIDKYLSPIPGDDPAGADLSASGAIYELDRLIAGKPETQFAPAEEADWRAVREKCEELLTQAKDLRVAAAYANVLLRLKGWEGFAAGLQIIRNYLENTWDGIYPRLDPDDNNDPQERVNALNILGAPVGTAGDPYKTIAVLRTTPLTKSVQAGNWGLDAILAARDNVPMLDGNPAPSTAIIDGAFSESPGDFVSATLENVATALDCAQAINSYFTDTLSASAWPNYEILIADLQRIKNTIEAHQGGAGAPAESNDSAAPVSAGGAPARASAPGGISSREDVVRTLDLIIRYYAQNEPASPIPLMLERVKRLVPMSFMEIIKDMTPDAMDRVTLITGAKPPEEEY</sequence>
<protein>
    <recommendedName>
        <fullName evidence="2">ImpA N-terminal domain-containing protein</fullName>
    </recommendedName>
</protein>
<dbReference type="OrthoDB" id="9771118at2"/>
<organism evidence="3 4">
    <name type="scientific">Ereboglobus luteus</name>
    <dbReference type="NCBI Taxonomy" id="1796921"/>
    <lineage>
        <taxon>Bacteria</taxon>
        <taxon>Pseudomonadati</taxon>
        <taxon>Verrucomicrobiota</taxon>
        <taxon>Opitutia</taxon>
        <taxon>Opitutales</taxon>
        <taxon>Opitutaceae</taxon>
        <taxon>Ereboglobus</taxon>
    </lineage>
</organism>
<dbReference type="InterPro" id="IPR017740">
    <property type="entry name" value="TssA-like"/>
</dbReference>
<keyword evidence="4" id="KW-1185">Reference proteome</keyword>
<dbReference type="NCBIfam" id="TIGR03363">
    <property type="entry name" value="VI_chp_8"/>
    <property type="match status" value="1"/>
</dbReference>
<feature type="domain" description="ImpA N-terminal" evidence="2">
    <location>
        <begin position="7"/>
        <end position="125"/>
    </location>
</feature>
<evidence type="ECO:0000313" key="4">
    <source>
        <dbReference type="Proteomes" id="UP000244896"/>
    </source>
</evidence>
<evidence type="ECO:0000313" key="3">
    <source>
        <dbReference type="EMBL" id="AWI10038.1"/>
    </source>
</evidence>
<dbReference type="PANTHER" id="PTHR37951:SF1">
    <property type="entry name" value="TYPE VI SECRETION SYSTEM COMPONENT TSSA1"/>
    <property type="match status" value="1"/>
</dbReference>
<dbReference type="EMBL" id="CP023004">
    <property type="protein sequence ID" value="AWI10038.1"/>
    <property type="molecule type" value="Genomic_DNA"/>
</dbReference>
<dbReference type="AlphaFoldDB" id="A0A2U8E521"/>
<feature type="compositionally biased region" description="Low complexity" evidence="1">
    <location>
        <begin position="257"/>
        <end position="276"/>
    </location>
</feature>
<evidence type="ECO:0000259" key="2">
    <source>
        <dbReference type="Pfam" id="PF06812"/>
    </source>
</evidence>
<feature type="region of interest" description="Disordered" evidence="1">
    <location>
        <begin position="245"/>
        <end position="276"/>
    </location>
</feature>
<dbReference type="Proteomes" id="UP000244896">
    <property type="component" value="Chromosome"/>
</dbReference>
<name>A0A2U8E521_9BACT</name>
<dbReference type="RefSeq" id="WP_108825853.1">
    <property type="nucleotide sequence ID" value="NZ_CP023004.1"/>
</dbReference>
<proteinExistence type="predicted"/>
<dbReference type="PANTHER" id="PTHR37951">
    <property type="entry name" value="CYTOPLASMIC PROTEIN-RELATED"/>
    <property type="match status" value="1"/>
</dbReference>